<dbReference type="AlphaFoldDB" id="A0A919VP75"/>
<name>A0A919VP75_9ACTN</name>
<keyword evidence="2" id="KW-1133">Transmembrane helix</keyword>
<dbReference type="Proteomes" id="UP000681340">
    <property type="component" value="Unassembled WGS sequence"/>
</dbReference>
<gene>
    <name evidence="3" type="ORF">Aau02nite_43780</name>
</gene>
<dbReference type="EMBL" id="BOQL01000034">
    <property type="protein sequence ID" value="GIM71021.1"/>
    <property type="molecule type" value="Genomic_DNA"/>
</dbReference>
<proteinExistence type="predicted"/>
<keyword evidence="4" id="KW-1185">Reference proteome</keyword>
<keyword evidence="2" id="KW-0812">Transmembrane</keyword>
<feature type="compositionally biased region" description="Low complexity" evidence="1">
    <location>
        <begin position="45"/>
        <end position="58"/>
    </location>
</feature>
<feature type="transmembrane region" description="Helical" evidence="2">
    <location>
        <begin position="91"/>
        <end position="112"/>
    </location>
</feature>
<sequence length="269" mass="27830">MTDQLERELRLLFAEDADRAPAALSPAALAALTALAPPPSPTTPPTFTASPSPSLTAPLTFTAPPAPAEPPALAALPAEGRRVRRWRRSRIAWGAGSLVAASMAAVVGAGALTSSPPDDRTTAPPAAHPSADRRTGALPGAPGGSCALAYSPREVARRAFAFDGTVTAIGTGHIDRPDSVRNQAGVTFTVHEWFAGGSGATVAVDMPPPDGYSVSMGYGPPAYGIGTRLLVSGEYDRDGSTVADAKVWTCDFTRYYDESTADSWRAATR</sequence>
<organism evidence="3 4">
    <name type="scientific">Actinoplanes auranticolor</name>
    <dbReference type="NCBI Taxonomy" id="47988"/>
    <lineage>
        <taxon>Bacteria</taxon>
        <taxon>Bacillati</taxon>
        <taxon>Actinomycetota</taxon>
        <taxon>Actinomycetes</taxon>
        <taxon>Micromonosporales</taxon>
        <taxon>Micromonosporaceae</taxon>
        <taxon>Actinoplanes</taxon>
    </lineage>
</organism>
<feature type="region of interest" description="Disordered" evidence="1">
    <location>
        <begin position="111"/>
        <end position="140"/>
    </location>
</feature>
<keyword evidence="2" id="KW-0472">Membrane</keyword>
<reference evidence="3" key="1">
    <citation type="submission" date="2021-03" db="EMBL/GenBank/DDBJ databases">
        <title>Whole genome shotgun sequence of Actinoplanes auranticolor NBRC 12245.</title>
        <authorList>
            <person name="Komaki H."/>
            <person name="Tamura T."/>
        </authorList>
    </citation>
    <scope>NUCLEOTIDE SEQUENCE</scope>
    <source>
        <strain evidence="3">NBRC 12245</strain>
    </source>
</reference>
<feature type="compositionally biased region" description="Low complexity" evidence="1">
    <location>
        <begin position="111"/>
        <end position="129"/>
    </location>
</feature>
<feature type="region of interest" description="Disordered" evidence="1">
    <location>
        <begin position="34"/>
        <end position="58"/>
    </location>
</feature>
<evidence type="ECO:0000313" key="4">
    <source>
        <dbReference type="Proteomes" id="UP000681340"/>
    </source>
</evidence>
<comment type="caution">
    <text evidence="3">The sequence shown here is derived from an EMBL/GenBank/DDBJ whole genome shotgun (WGS) entry which is preliminary data.</text>
</comment>
<dbReference type="RefSeq" id="WP_212990375.1">
    <property type="nucleotide sequence ID" value="NZ_BAABEA010000026.1"/>
</dbReference>
<evidence type="ECO:0000256" key="1">
    <source>
        <dbReference type="SAM" id="MobiDB-lite"/>
    </source>
</evidence>
<protein>
    <submittedName>
        <fullName evidence="3">Uncharacterized protein</fullName>
    </submittedName>
</protein>
<evidence type="ECO:0000313" key="3">
    <source>
        <dbReference type="EMBL" id="GIM71021.1"/>
    </source>
</evidence>
<evidence type="ECO:0000256" key="2">
    <source>
        <dbReference type="SAM" id="Phobius"/>
    </source>
</evidence>
<accession>A0A919VP75</accession>